<gene>
    <name evidence="7" type="primary">ALG13</name>
    <name evidence="9" type="ORF">PAC_10253</name>
</gene>
<evidence type="ECO:0000256" key="1">
    <source>
        <dbReference type="ARBA" id="ARBA00011198"/>
    </source>
</evidence>
<accession>A0A1L7X5Q7</accession>
<keyword evidence="7" id="KW-0328">Glycosyltransferase</keyword>
<sequence>MERVIFITTGATAPFPELVAKALSPECLAEFEKEGFTKVYLQCGDVLAEFQKGTYIPPQGTCRLSVEAFDFKNSLHDDMRLCQAKEGVRKQGLIIMHAGAGTVMDAMRLGLAMIVVANPALLDNHQDELAQELEDQNYATRSDVDGLAKAIRVALMKQSKPWAPQHATVKNIIDDVVGYQADVSSRLVLD</sequence>
<dbReference type="GO" id="GO:0006488">
    <property type="term" value="P:dolichol-linked oligosaccharide biosynthetic process"/>
    <property type="evidence" value="ECO:0007669"/>
    <property type="project" value="TreeGrafter"/>
</dbReference>
<evidence type="ECO:0000256" key="2">
    <source>
        <dbReference type="ARBA" id="ARBA00012614"/>
    </source>
</evidence>
<organism evidence="9 10">
    <name type="scientific">Phialocephala subalpina</name>
    <dbReference type="NCBI Taxonomy" id="576137"/>
    <lineage>
        <taxon>Eukaryota</taxon>
        <taxon>Fungi</taxon>
        <taxon>Dikarya</taxon>
        <taxon>Ascomycota</taxon>
        <taxon>Pezizomycotina</taxon>
        <taxon>Leotiomycetes</taxon>
        <taxon>Helotiales</taxon>
        <taxon>Mollisiaceae</taxon>
        <taxon>Phialocephala</taxon>
        <taxon>Phialocephala fortinii species complex</taxon>
    </lineage>
</organism>
<evidence type="ECO:0000256" key="5">
    <source>
        <dbReference type="ARBA" id="ARBA00032061"/>
    </source>
</evidence>
<comment type="similarity">
    <text evidence="7">Belongs to the glycosyltransferase 28 family.</text>
</comment>
<evidence type="ECO:0000256" key="4">
    <source>
        <dbReference type="ARBA" id="ARBA00024804"/>
    </source>
</evidence>
<dbReference type="PANTHER" id="PTHR47043:SF1">
    <property type="entry name" value="UDP-N-ACETYLGLUCOSAMINE TRANSFERASE SUBUNIT ALG13"/>
    <property type="match status" value="1"/>
</dbReference>
<evidence type="ECO:0000256" key="6">
    <source>
        <dbReference type="ARBA" id="ARBA00048184"/>
    </source>
</evidence>
<dbReference type="GO" id="GO:0004577">
    <property type="term" value="F:N-acetylglucosaminyldiphosphodolichol N-acetylglucosaminyltransferase activity"/>
    <property type="evidence" value="ECO:0007669"/>
    <property type="project" value="UniProtKB-EC"/>
</dbReference>
<dbReference type="EC" id="2.4.1.141" evidence="2 7"/>
<name>A0A1L7X5Q7_9HELO</name>
<dbReference type="PANTHER" id="PTHR47043">
    <property type="entry name" value="UDP-N-ACETYLGLUCOSAMINE TRANSFERASE SUBUNIT ALG13"/>
    <property type="match status" value="1"/>
</dbReference>
<evidence type="ECO:0000313" key="10">
    <source>
        <dbReference type="Proteomes" id="UP000184330"/>
    </source>
</evidence>
<comment type="subcellular location">
    <subcellularLocation>
        <location evidence="7">Endoplasmic reticulum</location>
    </subcellularLocation>
</comment>
<reference evidence="9 10" key="1">
    <citation type="submission" date="2016-03" db="EMBL/GenBank/DDBJ databases">
        <authorList>
            <person name="Ploux O."/>
        </authorList>
    </citation>
    <scope>NUCLEOTIDE SEQUENCE [LARGE SCALE GENOMIC DNA]</scope>
    <source>
        <strain evidence="9 10">UAMH 11012</strain>
    </source>
</reference>
<dbReference type="STRING" id="576137.A0A1L7X5Q7"/>
<dbReference type="Pfam" id="PF04101">
    <property type="entry name" value="Glyco_tran_28_C"/>
    <property type="match status" value="1"/>
</dbReference>
<evidence type="ECO:0000256" key="3">
    <source>
        <dbReference type="ARBA" id="ARBA00017468"/>
    </source>
</evidence>
<dbReference type="EMBL" id="FJOG01000016">
    <property type="protein sequence ID" value="CZR60357.1"/>
    <property type="molecule type" value="Genomic_DNA"/>
</dbReference>
<dbReference type="GO" id="GO:0043541">
    <property type="term" value="C:UDP-N-acetylglucosamine transferase complex"/>
    <property type="evidence" value="ECO:0007669"/>
    <property type="project" value="TreeGrafter"/>
</dbReference>
<keyword evidence="7" id="KW-0256">Endoplasmic reticulum</keyword>
<dbReference type="InterPro" id="IPR052474">
    <property type="entry name" value="UDP-GlcNAc_transferase"/>
</dbReference>
<evidence type="ECO:0000256" key="7">
    <source>
        <dbReference type="RuleBase" id="RU362128"/>
    </source>
</evidence>
<comment type="function">
    <text evidence="4 7">Involved in protein N-glycosylation. Essential for the second step of the dolichol-linked oligosaccharide pathway.</text>
</comment>
<dbReference type="SUPFAM" id="SSF53756">
    <property type="entry name" value="UDP-Glycosyltransferase/glycogen phosphorylase"/>
    <property type="match status" value="1"/>
</dbReference>
<proteinExistence type="inferred from homology"/>
<dbReference type="Gene3D" id="3.40.50.2000">
    <property type="entry name" value="Glycogen Phosphorylase B"/>
    <property type="match status" value="1"/>
</dbReference>
<dbReference type="Proteomes" id="UP000184330">
    <property type="component" value="Unassembled WGS sequence"/>
</dbReference>
<evidence type="ECO:0000259" key="8">
    <source>
        <dbReference type="Pfam" id="PF04101"/>
    </source>
</evidence>
<protein>
    <recommendedName>
        <fullName evidence="3 7">UDP-N-acetylglucosamine transferase subunit ALG13</fullName>
        <ecNumber evidence="2 7">2.4.1.141</ecNumber>
    </recommendedName>
    <alternativeName>
        <fullName evidence="5 7">Asparagine-linked glycosylation protein 13</fullName>
    </alternativeName>
</protein>
<keyword evidence="7" id="KW-0808">Transferase</keyword>
<keyword evidence="10" id="KW-1185">Reference proteome</keyword>
<comment type="subunit">
    <text evidence="1 7">Heterodimer with ALG14 to form a functional enzyme.</text>
</comment>
<comment type="catalytic activity">
    <reaction evidence="6">
        <text>an N-acetyl-alpha-D-glucosaminyl-diphospho-di-trans,poly-cis-dolichol + UDP-N-acetyl-alpha-D-glucosamine = an N,N'-diacetylchitobiosyl-diphospho-di-trans,poly-cis-dolichol + UDP + H(+)</text>
        <dbReference type="Rhea" id="RHEA:23380"/>
        <dbReference type="Rhea" id="RHEA-COMP:19507"/>
        <dbReference type="Rhea" id="RHEA-COMP:19510"/>
        <dbReference type="ChEBI" id="CHEBI:15378"/>
        <dbReference type="ChEBI" id="CHEBI:57269"/>
        <dbReference type="ChEBI" id="CHEBI:57705"/>
        <dbReference type="ChEBI" id="CHEBI:58223"/>
        <dbReference type="ChEBI" id="CHEBI:58427"/>
        <dbReference type="EC" id="2.4.1.141"/>
    </reaction>
</comment>
<dbReference type="AlphaFoldDB" id="A0A1L7X5Q7"/>
<dbReference type="OrthoDB" id="20273at2759"/>
<evidence type="ECO:0000313" key="9">
    <source>
        <dbReference type="EMBL" id="CZR60357.1"/>
    </source>
</evidence>
<feature type="domain" description="Glycosyl transferase family 28 C-terminal" evidence="8">
    <location>
        <begin position="4"/>
        <end position="167"/>
    </location>
</feature>
<dbReference type="InterPro" id="IPR007235">
    <property type="entry name" value="Glyco_trans_28_C"/>
</dbReference>